<evidence type="ECO:0000256" key="6">
    <source>
        <dbReference type="ARBA" id="ARBA00023004"/>
    </source>
</evidence>
<evidence type="ECO:0000313" key="7">
    <source>
        <dbReference type="EMBL" id="KAH7244428.1"/>
    </source>
</evidence>
<keyword evidence="8" id="KW-1185">Reference proteome</keyword>
<keyword evidence="3" id="KW-0479">Metal-binding</keyword>
<evidence type="ECO:0000256" key="1">
    <source>
        <dbReference type="ARBA" id="ARBA00001954"/>
    </source>
</evidence>
<dbReference type="PANTHER" id="PTHR30468:SF10">
    <property type="entry name" value="TAUD_TFDA-LIKE DOMAIN-CONTAINING PROTEIN"/>
    <property type="match status" value="1"/>
</dbReference>
<dbReference type="AlphaFoldDB" id="A0A9P9GRN9"/>
<dbReference type="Proteomes" id="UP000720189">
    <property type="component" value="Unassembled WGS sequence"/>
</dbReference>
<dbReference type="InterPro" id="IPR042098">
    <property type="entry name" value="TauD-like_sf"/>
</dbReference>
<dbReference type="EMBL" id="JAGMUX010000011">
    <property type="protein sequence ID" value="KAH7244428.1"/>
    <property type="molecule type" value="Genomic_DNA"/>
</dbReference>
<evidence type="ECO:0000256" key="5">
    <source>
        <dbReference type="ARBA" id="ARBA00023002"/>
    </source>
</evidence>
<dbReference type="InterPro" id="IPR051323">
    <property type="entry name" value="AtsK-like"/>
</dbReference>
<gene>
    <name evidence="7" type="ORF">BKA55DRAFT_84873</name>
</gene>
<comment type="similarity">
    <text evidence="2">Belongs to the TfdA dioxygenase family.</text>
</comment>
<dbReference type="GO" id="GO:0046872">
    <property type="term" value="F:metal ion binding"/>
    <property type="evidence" value="ECO:0007669"/>
    <property type="project" value="UniProtKB-KW"/>
</dbReference>
<keyword evidence="4" id="KW-0223">Dioxygenase</keyword>
<evidence type="ECO:0000256" key="3">
    <source>
        <dbReference type="ARBA" id="ARBA00022723"/>
    </source>
</evidence>
<protein>
    <submittedName>
        <fullName evidence="7">Uncharacterized protein</fullName>
    </submittedName>
</protein>
<evidence type="ECO:0000256" key="4">
    <source>
        <dbReference type="ARBA" id="ARBA00022964"/>
    </source>
</evidence>
<comment type="cofactor">
    <cofactor evidence="1">
        <name>Fe(2+)</name>
        <dbReference type="ChEBI" id="CHEBI:29033"/>
    </cofactor>
</comment>
<evidence type="ECO:0000256" key="2">
    <source>
        <dbReference type="ARBA" id="ARBA00005896"/>
    </source>
</evidence>
<dbReference type="GO" id="GO:0005737">
    <property type="term" value="C:cytoplasm"/>
    <property type="evidence" value="ECO:0007669"/>
    <property type="project" value="TreeGrafter"/>
</dbReference>
<keyword evidence="6" id="KW-0408">Iron</keyword>
<sequence length="109" mass="11980">MYSGERGAPENKGELLEAIRRVVRTNPVTGWKSIYVVGQHVSHINGLSEDESNNFLDWFLQLVIIMTCKFEAGGRTSTTSRFGIIVAPTTLLLRTTCTGILVQDKGPGL</sequence>
<dbReference type="SUPFAM" id="SSF51197">
    <property type="entry name" value="Clavaminate synthase-like"/>
    <property type="match status" value="1"/>
</dbReference>
<dbReference type="OrthoDB" id="10257314at2759"/>
<name>A0A9P9GRN9_FUSRE</name>
<organism evidence="7 8">
    <name type="scientific">Fusarium redolens</name>
    <dbReference type="NCBI Taxonomy" id="48865"/>
    <lineage>
        <taxon>Eukaryota</taxon>
        <taxon>Fungi</taxon>
        <taxon>Dikarya</taxon>
        <taxon>Ascomycota</taxon>
        <taxon>Pezizomycotina</taxon>
        <taxon>Sordariomycetes</taxon>
        <taxon>Hypocreomycetidae</taxon>
        <taxon>Hypocreales</taxon>
        <taxon>Nectriaceae</taxon>
        <taxon>Fusarium</taxon>
        <taxon>Fusarium redolens species complex</taxon>
    </lineage>
</organism>
<keyword evidence="5" id="KW-0560">Oxidoreductase</keyword>
<dbReference type="GeneID" id="70231611"/>
<proteinExistence type="inferred from homology"/>
<reference evidence="7" key="1">
    <citation type="journal article" date="2021" name="Nat. Commun.">
        <title>Genetic determinants of endophytism in the Arabidopsis root mycobiome.</title>
        <authorList>
            <person name="Mesny F."/>
            <person name="Miyauchi S."/>
            <person name="Thiergart T."/>
            <person name="Pickel B."/>
            <person name="Atanasova L."/>
            <person name="Karlsson M."/>
            <person name="Huettel B."/>
            <person name="Barry K.W."/>
            <person name="Haridas S."/>
            <person name="Chen C."/>
            <person name="Bauer D."/>
            <person name="Andreopoulos W."/>
            <person name="Pangilinan J."/>
            <person name="LaButti K."/>
            <person name="Riley R."/>
            <person name="Lipzen A."/>
            <person name="Clum A."/>
            <person name="Drula E."/>
            <person name="Henrissat B."/>
            <person name="Kohler A."/>
            <person name="Grigoriev I.V."/>
            <person name="Martin F.M."/>
            <person name="Hacquard S."/>
        </authorList>
    </citation>
    <scope>NUCLEOTIDE SEQUENCE</scope>
    <source>
        <strain evidence="7">MPI-CAGE-AT-0023</strain>
    </source>
</reference>
<accession>A0A9P9GRN9</accession>
<comment type="caution">
    <text evidence="7">The sequence shown here is derived from an EMBL/GenBank/DDBJ whole genome shotgun (WGS) entry which is preliminary data.</text>
</comment>
<dbReference type="PANTHER" id="PTHR30468">
    <property type="entry name" value="ALPHA-KETOGLUTARATE-DEPENDENT SULFONATE DIOXYGENASE"/>
    <property type="match status" value="1"/>
</dbReference>
<dbReference type="Gene3D" id="3.60.130.10">
    <property type="entry name" value="Clavaminate synthase-like"/>
    <property type="match status" value="1"/>
</dbReference>
<dbReference type="RefSeq" id="XP_046047651.1">
    <property type="nucleotide sequence ID" value="XM_046201657.1"/>
</dbReference>
<evidence type="ECO:0000313" key="8">
    <source>
        <dbReference type="Proteomes" id="UP000720189"/>
    </source>
</evidence>
<dbReference type="GO" id="GO:0016706">
    <property type="term" value="F:2-oxoglutarate-dependent dioxygenase activity"/>
    <property type="evidence" value="ECO:0007669"/>
    <property type="project" value="TreeGrafter"/>
</dbReference>